<accession>A0ACA9Q4M5</accession>
<organism evidence="1 2">
    <name type="scientific">Dentiscutata heterogama</name>
    <dbReference type="NCBI Taxonomy" id="1316150"/>
    <lineage>
        <taxon>Eukaryota</taxon>
        <taxon>Fungi</taxon>
        <taxon>Fungi incertae sedis</taxon>
        <taxon>Mucoromycota</taxon>
        <taxon>Glomeromycotina</taxon>
        <taxon>Glomeromycetes</taxon>
        <taxon>Diversisporales</taxon>
        <taxon>Gigasporaceae</taxon>
        <taxon>Dentiscutata</taxon>
    </lineage>
</organism>
<gene>
    <name evidence="1" type="ORF">DHETER_LOCUS13386</name>
</gene>
<proteinExistence type="predicted"/>
<reference evidence="1" key="1">
    <citation type="submission" date="2021-06" db="EMBL/GenBank/DDBJ databases">
        <authorList>
            <person name="Kallberg Y."/>
            <person name="Tangrot J."/>
            <person name="Rosling A."/>
        </authorList>
    </citation>
    <scope>NUCLEOTIDE SEQUENCE</scope>
    <source>
        <strain evidence="1">IL203A</strain>
    </source>
</reference>
<evidence type="ECO:0000313" key="1">
    <source>
        <dbReference type="EMBL" id="CAG8730169.1"/>
    </source>
</evidence>
<comment type="caution">
    <text evidence="1">The sequence shown here is derived from an EMBL/GenBank/DDBJ whole genome shotgun (WGS) entry which is preliminary data.</text>
</comment>
<dbReference type="Proteomes" id="UP000789702">
    <property type="component" value="Unassembled WGS sequence"/>
</dbReference>
<protein>
    <submittedName>
        <fullName evidence="1">3503_t:CDS:1</fullName>
    </submittedName>
</protein>
<name>A0ACA9Q4M5_9GLOM</name>
<keyword evidence="2" id="KW-1185">Reference proteome</keyword>
<dbReference type="EMBL" id="CAJVPU010036462">
    <property type="protein sequence ID" value="CAG8730169.1"/>
    <property type="molecule type" value="Genomic_DNA"/>
</dbReference>
<sequence length="51" mass="5970">TNTHKLYPLLQALQEKYKKLPEHQQIVYTREKPSSVKLIIQLKEIPLGLSL</sequence>
<feature type="non-terminal residue" evidence="1">
    <location>
        <position position="1"/>
    </location>
</feature>
<evidence type="ECO:0000313" key="2">
    <source>
        <dbReference type="Proteomes" id="UP000789702"/>
    </source>
</evidence>